<organism evidence="4 5">
    <name type="scientific">Oceanibacterium hippocampi</name>
    <dbReference type="NCBI Taxonomy" id="745714"/>
    <lineage>
        <taxon>Bacteria</taxon>
        <taxon>Pseudomonadati</taxon>
        <taxon>Pseudomonadota</taxon>
        <taxon>Alphaproteobacteria</taxon>
        <taxon>Sneathiellales</taxon>
        <taxon>Sneathiellaceae</taxon>
        <taxon>Oceanibacterium</taxon>
    </lineage>
</organism>
<dbReference type="InterPro" id="IPR035089">
    <property type="entry name" value="Phage_sheath_subtilisin"/>
</dbReference>
<dbReference type="InterPro" id="IPR007067">
    <property type="entry name" value="Tail_sheath"/>
</dbReference>
<dbReference type="AlphaFoldDB" id="A0A1Y5U303"/>
<comment type="similarity">
    <text evidence="1">Belongs to the myoviridae tail sheath protein family.</text>
</comment>
<dbReference type="Pfam" id="PF04984">
    <property type="entry name" value="Phage_sheath_1"/>
    <property type="match status" value="1"/>
</dbReference>
<keyword evidence="5" id="KW-1185">Reference proteome</keyword>
<dbReference type="Pfam" id="PF17482">
    <property type="entry name" value="Phage_sheath_1C"/>
    <property type="match status" value="1"/>
</dbReference>
<evidence type="ECO:0000259" key="3">
    <source>
        <dbReference type="Pfam" id="PF17482"/>
    </source>
</evidence>
<evidence type="ECO:0000313" key="5">
    <source>
        <dbReference type="Proteomes" id="UP000193200"/>
    </source>
</evidence>
<evidence type="ECO:0000256" key="1">
    <source>
        <dbReference type="ARBA" id="ARBA00008005"/>
    </source>
</evidence>
<dbReference type="InParanoid" id="A0A1Y5U303"/>
<name>A0A1Y5U303_9PROT</name>
<dbReference type="RefSeq" id="WP_085885809.1">
    <property type="nucleotide sequence ID" value="NZ_FWFR01000008.1"/>
</dbReference>
<evidence type="ECO:0000259" key="2">
    <source>
        <dbReference type="Pfam" id="PF04984"/>
    </source>
</evidence>
<gene>
    <name evidence="4" type="ORF">OCH7691_04475</name>
</gene>
<dbReference type="EMBL" id="FWFR01000008">
    <property type="protein sequence ID" value="SLN77596.1"/>
    <property type="molecule type" value="Genomic_DNA"/>
</dbReference>
<evidence type="ECO:0000313" key="4">
    <source>
        <dbReference type="EMBL" id="SLN77596.1"/>
    </source>
</evidence>
<feature type="domain" description="Tail sheath protein subtilisin-like" evidence="2">
    <location>
        <begin position="210"/>
        <end position="369"/>
    </location>
</feature>
<dbReference type="PIRSF" id="PIRSF007349">
    <property type="entry name" value="Tsp_L"/>
    <property type="match status" value="1"/>
</dbReference>
<reference evidence="4 5" key="1">
    <citation type="submission" date="2017-03" db="EMBL/GenBank/DDBJ databases">
        <authorList>
            <person name="Afonso C.L."/>
            <person name="Miller P.J."/>
            <person name="Scott M.A."/>
            <person name="Spackman E."/>
            <person name="Goraichik I."/>
            <person name="Dimitrov K.M."/>
            <person name="Suarez D.L."/>
            <person name="Swayne D.E."/>
        </authorList>
    </citation>
    <scope>NUCLEOTIDE SEQUENCE [LARGE SCALE GENOMIC DNA]</scope>
    <source>
        <strain evidence="4 5">CECT 7691</strain>
    </source>
</reference>
<accession>A0A1Y5U303</accession>
<dbReference type="InterPro" id="IPR020287">
    <property type="entry name" value="Tail_sheath_C"/>
</dbReference>
<dbReference type="Proteomes" id="UP000193200">
    <property type="component" value="Unassembled WGS sequence"/>
</dbReference>
<dbReference type="OrthoDB" id="5442644at2"/>
<sequence>MAISFDSIPLNVRVPGAYVEFDASRAQQGLALKPYRALILGQKLAAGTRPELEAVRITRAEQAAAQFGAGSMLAGMAAAWFANNRFTETWAMAIDDLDAGVAASGTVTFGGAPTAAGTLSLYVAGRAVRVGVAAADSAADVAAALVAAIAADGSLPVTAAVNGVTPEQVDITARHKGLAGNDLDLRLNYHADADATPAGLTVAIVAMADGAGNPDAAEIVAALGDDWFDVIVWPWTDAANLTAIETELADRWAGLRQIEGVAIAAAAGGQGALGALGDSRNSPHLVILGAGLSPTPPPEWAAAVAAQVAFHGANDPARPFQTLALDGVLAPAERDRFTFAERNLLLYDGIATHDVAAGGIVRIERLVTTYRLSAAGAPDIAYLDLTTMLTLGYLRYTLRARILGKWPRHKLAADGTRFGAGQAIVTPRVVAAEIVALARAWEDRGLVEGIDAFKESLIVERNADDPNRLDVLLRPDLVNQFRVAAASIQFLL</sequence>
<protein>
    <submittedName>
        <fullName evidence="4">Phage tail sheath protein</fullName>
    </submittedName>
</protein>
<proteinExistence type="inferred from homology"/>
<feature type="domain" description="Tail sheath protein C-terminal" evidence="3">
    <location>
        <begin position="379"/>
        <end position="490"/>
    </location>
</feature>